<gene>
    <name evidence="1" type="ORF">CYMTET_32640</name>
</gene>
<dbReference type="EMBL" id="LGRX02019629">
    <property type="protein sequence ID" value="KAK3258311.1"/>
    <property type="molecule type" value="Genomic_DNA"/>
</dbReference>
<comment type="caution">
    <text evidence="1">The sequence shown here is derived from an EMBL/GenBank/DDBJ whole genome shotgun (WGS) entry which is preliminary data.</text>
</comment>
<protein>
    <submittedName>
        <fullName evidence="1">Uncharacterized protein</fullName>
    </submittedName>
</protein>
<evidence type="ECO:0000313" key="2">
    <source>
        <dbReference type="Proteomes" id="UP001190700"/>
    </source>
</evidence>
<dbReference type="Proteomes" id="UP001190700">
    <property type="component" value="Unassembled WGS sequence"/>
</dbReference>
<keyword evidence="2" id="KW-1185">Reference proteome</keyword>
<evidence type="ECO:0000313" key="1">
    <source>
        <dbReference type="EMBL" id="KAK3258311.1"/>
    </source>
</evidence>
<accession>A0AAE0FEF8</accession>
<sequence>MAGSAQDVDPETGAQEANTFGAGVNAAGDPSGLAALVAQQTALMLQMKDLSDRVVVVEAASAKAVTQMAATAQSGDAELEAPSKLPYVPLVAGNPFPTRPSTLEFDMPQMYVLYNDTAYGALSIGICTSC</sequence>
<organism evidence="1 2">
    <name type="scientific">Cymbomonas tetramitiformis</name>
    <dbReference type="NCBI Taxonomy" id="36881"/>
    <lineage>
        <taxon>Eukaryota</taxon>
        <taxon>Viridiplantae</taxon>
        <taxon>Chlorophyta</taxon>
        <taxon>Pyramimonadophyceae</taxon>
        <taxon>Pyramimonadales</taxon>
        <taxon>Pyramimonadaceae</taxon>
        <taxon>Cymbomonas</taxon>
    </lineage>
</organism>
<reference evidence="1 2" key="1">
    <citation type="journal article" date="2015" name="Genome Biol. Evol.">
        <title>Comparative Genomics of a Bacterivorous Green Alga Reveals Evolutionary Causalities and Consequences of Phago-Mixotrophic Mode of Nutrition.</title>
        <authorList>
            <person name="Burns J.A."/>
            <person name="Paasch A."/>
            <person name="Narechania A."/>
            <person name="Kim E."/>
        </authorList>
    </citation>
    <scope>NUCLEOTIDE SEQUENCE [LARGE SCALE GENOMIC DNA]</scope>
    <source>
        <strain evidence="1 2">PLY_AMNH</strain>
    </source>
</reference>
<proteinExistence type="predicted"/>
<dbReference type="AlphaFoldDB" id="A0AAE0FEF8"/>
<name>A0AAE0FEF8_9CHLO</name>